<evidence type="ECO:0000256" key="2">
    <source>
        <dbReference type="SAM" id="Phobius"/>
    </source>
</evidence>
<keyword evidence="2" id="KW-0812">Transmembrane</keyword>
<gene>
    <name evidence="3" type="ORF">Pr1d_33150</name>
</gene>
<name>A0A5B9QGF4_9BACT</name>
<keyword evidence="4" id="KW-1185">Reference proteome</keyword>
<dbReference type="EMBL" id="CP042913">
    <property type="protein sequence ID" value="QEG36006.1"/>
    <property type="molecule type" value="Genomic_DNA"/>
</dbReference>
<keyword evidence="2" id="KW-0472">Membrane</keyword>
<evidence type="ECO:0000256" key="1">
    <source>
        <dbReference type="SAM" id="Coils"/>
    </source>
</evidence>
<dbReference type="RefSeq" id="WP_148074431.1">
    <property type="nucleotide sequence ID" value="NZ_CP042913.1"/>
</dbReference>
<sequence>MSLKPSYPPRLFWRNSLGGAGVNVMIRPRFVWLILFVCSGVALWQLTTPEPSIPALAVGLGLLLAGGILGLRWGSDSADQLIKEMAQLNKYLAEQNQELAELNHMHVKRLLEEEESPREKAEFDA</sequence>
<feature type="transmembrane region" description="Helical" evidence="2">
    <location>
        <begin position="30"/>
        <end position="47"/>
    </location>
</feature>
<dbReference type="KEGG" id="bgok:Pr1d_33150"/>
<evidence type="ECO:0000313" key="4">
    <source>
        <dbReference type="Proteomes" id="UP000323917"/>
    </source>
</evidence>
<evidence type="ECO:0000313" key="3">
    <source>
        <dbReference type="EMBL" id="QEG36006.1"/>
    </source>
</evidence>
<feature type="transmembrane region" description="Helical" evidence="2">
    <location>
        <begin position="53"/>
        <end position="73"/>
    </location>
</feature>
<feature type="coiled-coil region" evidence="1">
    <location>
        <begin position="78"/>
        <end position="105"/>
    </location>
</feature>
<keyword evidence="1" id="KW-0175">Coiled coil</keyword>
<dbReference type="AlphaFoldDB" id="A0A5B9QGF4"/>
<accession>A0A5B9QGF4</accession>
<protein>
    <submittedName>
        <fullName evidence="3">Uncharacterized protein</fullName>
    </submittedName>
</protein>
<keyword evidence="2" id="KW-1133">Transmembrane helix</keyword>
<proteinExistence type="predicted"/>
<dbReference type="Proteomes" id="UP000323917">
    <property type="component" value="Chromosome"/>
</dbReference>
<reference evidence="3 4" key="1">
    <citation type="submission" date="2019-08" db="EMBL/GenBank/DDBJ databases">
        <title>Deep-cultivation of Planctomycetes and their phenomic and genomic characterization uncovers novel biology.</title>
        <authorList>
            <person name="Wiegand S."/>
            <person name="Jogler M."/>
            <person name="Boedeker C."/>
            <person name="Pinto D."/>
            <person name="Vollmers J."/>
            <person name="Rivas-Marin E."/>
            <person name="Kohn T."/>
            <person name="Peeters S.H."/>
            <person name="Heuer A."/>
            <person name="Rast P."/>
            <person name="Oberbeckmann S."/>
            <person name="Bunk B."/>
            <person name="Jeske O."/>
            <person name="Meyerdierks A."/>
            <person name="Storesund J.E."/>
            <person name="Kallscheuer N."/>
            <person name="Luecker S."/>
            <person name="Lage O.M."/>
            <person name="Pohl T."/>
            <person name="Merkel B.J."/>
            <person name="Hornburger P."/>
            <person name="Mueller R.-W."/>
            <person name="Bruemmer F."/>
            <person name="Labrenz M."/>
            <person name="Spormann A.M."/>
            <person name="Op den Camp H."/>
            <person name="Overmann J."/>
            <person name="Amann R."/>
            <person name="Jetten M.S.M."/>
            <person name="Mascher T."/>
            <person name="Medema M.H."/>
            <person name="Devos D.P."/>
            <person name="Kaster A.-K."/>
            <person name="Ovreas L."/>
            <person name="Rohde M."/>
            <person name="Galperin M.Y."/>
            <person name="Jogler C."/>
        </authorList>
    </citation>
    <scope>NUCLEOTIDE SEQUENCE [LARGE SCALE GENOMIC DNA]</scope>
    <source>
        <strain evidence="3 4">Pr1d</strain>
    </source>
</reference>
<organism evidence="3 4">
    <name type="scientific">Bythopirellula goksoeyrii</name>
    <dbReference type="NCBI Taxonomy" id="1400387"/>
    <lineage>
        <taxon>Bacteria</taxon>
        <taxon>Pseudomonadati</taxon>
        <taxon>Planctomycetota</taxon>
        <taxon>Planctomycetia</taxon>
        <taxon>Pirellulales</taxon>
        <taxon>Lacipirellulaceae</taxon>
        <taxon>Bythopirellula</taxon>
    </lineage>
</organism>